<dbReference type="Proteomes" id="UP001165986">
    <property type="component" value="Unassembled WGS sequence"/>
</dbReference>
<comment type="caution">
    <text evidence="1">The sequence shown here is derived from an EMBL/GenBank/DDBJ whole genome shotgun (WGS) entry which is preliminary data.</text>
</comment>
<accession>A0AA40VRS3</accession>
<evidence type="ECO:0000313" key="1">
    <source>
        <dbReference type="EMBL" id="MBD6616621.1"/>
    </source>
</evidence>
<dbReference type="EMBL" id="VJXY01000011">
    <property type="protein sequence ID" value="MBD6616621.1"/>
    <property type="molecule type" value="Genomic_DNA"/>
</dbReference>
<keyword evidence="2" id="KW-1185">Reference proteome</keyword>
<organism evidence="1 2">
    <name type="scientific">Komarekiella delphini-convector SJRDD-AB1</name>
    <dbReference type="NCBI Taxonomy" id="2593771"/>
    <lineage>
        <taxon>Bacteria</taxon>
        <taxon>Bacillati</taxon>
        <taxon>Cyanobacteriota</taxon>
        <taxon>Cyanophyceae</taxon>
        <taxon>Nostocales</taxon>
        <taxon>Nostocaceae</taxon>
        <taxon>Komarekiella</taxon>
        <taxon>Komarekiella delphini-convector</taxon>
    </lineage>
</organism>
<protein>
    <submittedName>
        <fullName evidence="1">Uncharacterized protein</fullName>
    </submittedName>
</protein>
<evidence type="ECO:0000313" key="2">
    <source>
        <dbReference type="Proteomes" id="UP001165986"/>
    </source>
</evidence>
<proteinExistence type="predicted"/>
<dbReference type="AlphaFoldDB" id="A0AA40VRS3"/>
<sequence length="80" mass="8929">MIKVEIKIPYMSSLPSCACYVVVLNQQQEQNNFHQNQSQDVPVNHSKSAAKNCTVVENGRVVVKPLPTLLNETSDTQEQS</sequence>
<reference evidence="1" key="1">
    <citation type="submission" date="2019-07" db="EMBL/GenBank/DDBJ databases">
        <title>Toxilogical consequences of a new and cryptic species of cyanobacteria (Komarekiella delphini-convector) recovered from the epidermis of a bottlenose dolphin and 1500 ft. in the air.</title>
        <authorList>
            <person name="Brown A.O."/>
            <person name="Dvorak P."/>
            <person name="Villanueva C.D."/>
            <person name="Foss A.J."/>
            <person name="Garvey A.D."/>
            <person name="Gibson Q.A."/>
            <person name="Johansen J.R."/>
            <person name="Casamatta D.A."/>
        </authorList>
    </citation>
    <scope>NUCLEOTIDE SEQUENCE</scope>
    <source>
        <strain evidence="1">SJRDD-AB1</strain>
    </source>
</reference>
<name>A0AA40VRS3_9NOST</name>
<gene>
    <name evidence="1" type="ORF">FNW02_12450</name>
</gene>